<feature type="region of interest" description="Disordered" evidence="5">
    <location>
        <begin position="451"/>
        <end position="489"/>
    </location>
</feature>
<keyword evidence="3" id="KW-0418">Kinase</keyword>
<evidence type="ECO:0000256" key="2">
    <source>
        <dbReference type="ARBA" id="ARBA00022741"/>
    </source>
</evidence>
<sequence length="513" mass="55824">GEASPALLDEARALARVRHPSVVAVYGIGEWDGRAGMWMERLRGETLAARIERGALPPREVARIGAALCSALEALDQAGLVHRDLKPSNVVLESDDRAVLTDFGLGSRLTFLPSRSPRPSGTPLFMAPSLLEGGSPNPRTDLYALAVSLRWALTGRAPFEARTMDELKEQVRGGPAHPLSTERPDAPPALIAAIERGMDVCAGAPAYRARDMRMALEPLIAEERGAPPRSDHRAAPQETTRPSIAVLPFLNRGQDESDEYFSDGLADEMLNVLSKIHGLHVAARTSSFHFKGKNEELEVIGRRLNVATVLEGSVRKSGNRVRIAVRLVKVATGEALWSESYQRTLEDIFSMQDEIAQRVVEELRKALLPASAPGSDVQAEVAVAARGRGHDAEAHRLYLLGRHRMARKTLDDLTQGAALLEQAVARDPTHAIAWSELGNLYATLADLDHSRSSPTCRKATRGWRGSRPRTIASGAKRRPRSAARSTAIPATPSRCMARASWPRDSVAARRPFS</sequence>
<dbReference type="SUPFAM" id="SSF48452">
    <property type="entry name" value="TPR-like"/>
    <property type="match status" value="1"/>
</dbReference>
<dbReference type="InterPro" id="IPR008271">
    <property type="entry name" value="Ser/Thr_kinase_AS"/>
</dbReference>
<evidence type="ECO:0000259" key="6">
    <source>
        <dbReference type="PROSITE" id="PS50011"/>
    </source>
</evidence>
<dbReference type="EMBL" id="VBPA01000234">
    <property type="protein sequence ID" value="TMQ70104.1"/>
    <property type="molecule type" value="Genomic_DNA"/>
</dbReference>
<organism evidence="7 8">
    <name type="scientific">Eiseniibacteriota bacterium</name>
    <dbReference type="NCBI Taxonomy" id="2212470"/>
    <lineage>
        <taxon>Bacteria</taxon>
        <taxon>Candidatus Eiseniibacteriota</taxon>
    </lineage>
</organism>
<dbReference type="SMART" id="SM00220">
    <property type="entry name" value="S_TKc"/>
    <property type="match status" value="1"/>
</dbReference>
<gene>
    <name evidence="7" type="ORF">E6K80_09575</name>
</gene>
<dbReference type="Pfam" id="PF00069">
    <property type="entry name" value="Pkinase"/>
    <property type="match status" value="1"/>
</dbReference>
<dbReference type="PROSITE" id="PS50011">
    <property type="entry name" value="PROTEIN_KINASE_DOM"/>
    <property type="match status" value="1"/>
</dbReference>
<dbReference type="Gene3D" id="1.10.510.10">
    <property type="entry name" value="Transferase(Phosphotransferase) domain 1"/>
    <property type="match status" value="1"/>
</dbReference>
<comment type="caution">
    <text evidence="7">The sequence shown here is derived from an EMBL/GenBank/DDBJ whole genome shotgun (WGS) entry which is preliminary data.</text>
</comment>
<feature type="region of interest" description="Disordered" evidence="5">
    <location>
        <begin position="221"/>
        <end position="240"/>
    </location>
</feature>
<evidence type="ECO:0000313" key="8">
    <source>
        <dbReference type="Proteomes" id="UP000319836"/>
    </source>
</evidence>
<proteinExistence type="predicted"/>
<feature type="non-terminal residue" evidence="7">
    <location>
        <position position="1"/>
    </location>
</feature>
<dbReference type="SUPFAM" id="SSF56112">
    <property type="entry name" value="Protein kinase-like (PK-like)"/>
    <property type="match status" value="1"/>
</dbReference>
<evidence type="ECO:0000256" key="3">
    <source>
        <dbReference type="ARBA" id="ARBA00022777"/>
    </source>
</evidence>
<protein>
    <recommendedName>
        <fullName evidence="6">Protein kinase domain-containing protein</fullName>
    </recommendedName>
</protein>
<feature type="domain" description="Protein kinase" evidence="6">
    <location>
        <begin position="1"/>
        <end position="250"/>
    </location>
</feature>
<dbReference type="AlphaFoldDB" id="A0A538U2I1"/>
<dbReference type="GO" id="GO:0004674">
    <property type="term" value="F:protein serine/threonine kinase activity"/>
    <property type="evidence" value="ECO:0007669"/>
    <property type="project" value="TreeGrafter"/>
</dbReference>
<evidence type="ECO:0000313" key="7">
    <source>
        <dbReference type="EMBL" id="TMQ70104.1"/>
    </source>
</evidence>
<dbReference type="GO" id="GO:0005524">
    <property type="term" value="F:ATP binding"/>
    <property type="evidence" value="ECO:0007669"/>
    <property type="project" value="UniProtKB-KW"/>
</dbReference>
<keyword evidence="2" id="KW-0547">Nucleotide-binding</keyword>
<evidence type="ECO:0000256" key="1">
    <source>
        <dbReference type="ARBA" id="ARBA00022679"/>
    </source>
</evidence>
<dbReference type="CDD" id="cd14014">
    <property type="entry name" value="STKc_PknB_like"/>
    <property type="match status" value="1"/>
</dbReference>
<dbReference type="PANTHER" id="PTHR43289">
    <property type="entry name" value="MITOGEN-ACTIVATED PROTEIN KINASE KINASE KINASE 20-RELATED"/>
    <property type="match status" value="1"/>
</dbReference>
<keyword evidence="4" id="KW-0067">ATP-binding</keyword>
<dbReference type="InterPro" id="IPR011990">
    <property type="entry name" value="TPR-like_helical_dom_sf"/>
</dbReference>
<dbReference type="InterPro" id="IPR011009">
    <property type="entry name" value="Kinase-like_dom_sf"/>
</dbReference>
<reference evidence="7 8" key="1">
    <citation type="journal article" date="2019" name="Nat. Microbiol.">
        <title>Mediterranean grassland soil C-N compound turnover is dependent on rainfall and depth, and is mediated by genomically divergent microorganisms.</title>
        <authorList>
            <person name="Diamond S."/>
            <person name="Andeer P.F."/>
            <person name="Li Z."/>
            <person name="Crits-Christoph A."/>
            <person name="Burstein D."/>
            <person name="Anantharaman K."/>
            <person name="Lane K.R."/>
            <person name="Thomas B.C."/>
            <person name="Pan C."/>
            <person name="Northen T.R."/>
            <person name="Banfield J.F."/>
        </authorList>
    </citation>
    <scope>NUCLEOTIDE SEQUENCE [LARGE SCALE GENOMIC DNA]</scope>
    <source>
        <strain evidence="7">WS_10</strain>
    </source>
</reference>
<dbReference type="Gene3D" id="3.40.50.10070">
    <property type="entry name" value="TolB, N-terminal domain"/>
    <property type="match status" value="1"/>
</dbReference>
<evidence type="ECO:0000256" key="4">
    <source>
        <dbReference type="ARBA" id="ARBA00022840"/>
    </source>
</evidence>
<name>A0A538U2I1_UNCEI</name>
<dbReference type="PROSITE" id="PS00108">
    <property type="entry name" value="PROTEIN_KINASE_ST"/>
    <property type="match status" value="1"/>
</dbReference>
<evidence type="ECO:0000256" key="5">
    <source>
        <dbReference type="SAM" id="MobiDB-lite"/>
    </source>
</evidence>
<dbReference type="PANTHER" id="PTHR43289:SF6">
    <property type="entry name" value="SERINE_THREONINE-PROTEIN KINASE NEKL-3"/>
    <property type="match status" value="1"/>
</dbReference>
<feature type="compositionally biased region" description="Basic residues" evidence="5">
    <location>
        <begin position="458"/>
        <end position="467"/>
    </location>
</feature>
<dbReference type="Proteomes" id="UP000319836">
    <property type="component" value="Unassembled WGS sequence"/>
</dbReference>
<dbReference type="InterPro" id="IPR000719">
    <property type="entry name" value="Prot_kinase_dom"/>
</dbReference>
<feature type="compositionally biased region" description="Basic and acidic residues" evidence="5">
    <location>
        <begin position="221"/>
        <end position="235"/>
    </location>
</feature>
<keyword evidence="1" id="KW-0808">Transferase</keyword>
<accession>A0A538U2I1</accession>